<gene>
    <name evidence="1" type="ORF">GL300_18230</name>
</gene>
<protein>
    <submittedName>
        <fullName evidence="1">Uncharacterized protein</fullName>
    </submittedName>
</protein>
<dbReference type="Proteomes" id="UP000449846">
    <property type="component" value="Unassembled WGS sequence"/>
</dbReference>
<keyword evidence="2" id="KW-1185">Reference proteome</keyword>
<organism evidence="1 2">
    <name type="scientific">Paracoccus litorisediminis</name>
    <dbReference type="NCBI Taxonomy" id="2006130"/>
    <lineage>
        <taxon>Bacteria</taxon>
        <taxon>Pseudomonadati</taxon>
        <taxon>Pseudomonadota</taxon>
        <taxon>Alphaproteobacteria</taxon>
        <taxon>Rhodobacterales</taxon>
        <taxon>Paracoccaceae</taxon>
        <taxon>Paracoccus</taxon>
    </lineage>
</organism>
<dbReference type="RefSeq" id="WP_155041093.1">
    <property type="nucleotide sequence ID" value="NZ_WMIG01000013.1"/>
</dbReference>
<comment type="caution">
    <text evidence="1">The sequence shown here is derived from an EMBL/GenBank/DDBJ whole genome shotgun (WGS) entry which is preliminary data.</text>
</comment>
<dbReference type="AlphaFoldDB" id="A0A844HUA0"/>
<dbReference type="EMBL" id="WMIG01000013">
    <property type="protein sequence ID" value="MTH61151.1"/>
    <property type="molecule type" value="Genomic_DNA"/>
</dbReference>
<evidence type="ECO:0000313" key="2">
    <source>
        <dbReference type="Proteomes" id="UP000449846"/>
    </source>
</evidence>
<name>A0A844HUA0_9RHOB</name>
<accession>A0A844HUA0</accession>
<evidence type="ECO:0000313" key="1">
    <source>
        <dbReference type="EMBL" id="MTH61151.1"/>
    </source>
</evidence>
<sequence length="193" mass="21599">MTLFIKGTDTRIVGTLSAYEGVATASGLTERGTIRWTGEFTLRDGDETILRNGSPVWIDDEGAEHFGVSVEDRREDGAVIAHRSLEADLVRPITKALLHHWKLHVQHNQTELGAKQWGEELPAKTWLSYHGLILAERDPYVNVKFEGSHQITQPYDPLEDNMEDASRSGVWAIVGDDVDELLREAYAWAAASF</sequence>
<reference evidence="1 2" key="1">
    <citation type="submission" date="2019-11" db="EMBL/GenBank/DDBJ databases">
        <authorList>
            <person name="Dong K."/>
        </authorList>
    </citation>
    <scope>NUCLEOTIDE SEQUENCE [LARGE SCALE GENOMIC DNA]</scope>
    <source>
        <strain evidence="1 2">NBRC 112902</strain>
    </source>
</reference>
<proteinExistence type="predicted"/>